<evidence type="ECO:0000313" key="2">
    <source>
        <dbReference type="EMBL" id="KAK1787313.1"/>
    </source>
</evidence>
<dbReference type="Pfam" id="PF16297">
    <property type="entry name" value="DUF4939"/>
    <property type="match status" value="1"/>
</dbReference>
<accession>A0AAD8YWH6</accession>
<dbReference type="Proteomes" id="UP001239994">
    <property type="component" value="Unassembled WGS sequence"/>
</dbReference>
<dbReference type="PANTHER" id="PTHR15503:SF22">
    <property type="entry name" value="TRANSPOSON TY3-I GAG POLYPROTEIN"/>
    <property type="match status" value="1"/>
</dbReference>
<dbReference type="AlphaFoldDB" id="A0AAD8YWH6"/>
<dbReference type="EMBL" id="JAROKS010000023">
    <property type="protein sequence ID" value="KAK1787313.1"/>
    <property type="molecule type" value="Genomic_DNA"/>
</dbReference>
<keyword evidence="3" id="KW-1185">Reference proteome</keyword>
<dbReference type="InterPro" id="IPR032567">
    <property type="entry name" value="RTL1-rel"/>
</dbReference>
<reference evidence="2" key="1">
    <citation type="submission" date="2023-03" db="EMBL/GenBank/DDBJ databases">
        <title>Electrophorus voltai genome.</title>
        <authorList>
            <person name="Bian C."/>
        </authorList>
    </citation>
    <scope>NUCLEOTIDE SEQUENCE</scope>
    <source>
        <strain evidence="2">CB-2022</strain>
        <tissue evidence="2">Muscle</tissue>
    </source>
</reference>
<evidence type="ECO:0000259" key="1">
    <source>
        <dbReference type="Pfam" id="PF16297"/>
    </source>
</evidence>
<sequence>MAAMEQQKQEIGEIRSLVMNLGQYVNRLTTRPEQRATPPTTPPVPEGIKCLIATTERYGGEPEECEGFVVQFGLFFGYQPQLPDHAKVSFVITRLTGKARTWGVALVTNASQLLDDYAGFIQELKAVFYHTRQGRLCRQFLLRLRQGFRSAADYAMEFWTLAVGTCWNEPALVDAFIHGLRADLQAELMCKPEVCSVNEVVPLAITYDRLLQERHRQGCHSGRKYP</sequence>
<name>A0AAD8YWH6_9TELE</name>
<feature type="domain" description="DUF4939" evidence="1">
    <location>
        <begin position="49"/>
        <end position="129"/>
    </location>
</feature>
<dbReference type="PANTHER" id="PTHR15503">
    <property type="entry name" value="LDOC1 RELATED"/>
    <property type="match status" value="1"/>
</dbReference>
<protein>
    <recommendedName>
        <fullName evidence="1">DUF4939 domain-containing protein</fullName>
    </recommendedName>
</protein>
<proteinExistence type="predicted"/>
<comment type="caution">
    <text evidence="2">The sequence shown here is derived from an EMBL/GenBank/DDBJ whole genome shotgun (WGS) entry which is preliminary data.</text>
</comment>
<evidence type="ECO:0000313" key="3">
    <source>
        <dbReference type="Proteomes" id="UP001239994"/>
    </source>
</evidence>
<organism evidence="2 3">
    <name type="scientific">Electrophorus voltai</name>
    <dbReference type="NCBI Taxonomy" id="2609070"/>
    <lineage>
        <taxon>Eukaryota</taxon>
        <taxon>Metazoa</taxon>
        <taxon>Chordata</taxon>
        <taxon>Craniata</taxon>
        <taxon>Vertebrata</taxon>
        <taxon>Euteleostomi</taxon>
        <taxon>Actinopterygii</taxon>
        <taxon>Neopterygii</taxon>
        <taxon>Teleostei</taxon>
        <taxon>Ostariophysi</taxon>
        <taxon>Gymnotiformes</taxon>
        <taxon>Gymnotoidei</taxon>
        <taxon>Gymnotidae</taxon>
        <taxon>Electrophorus</taxon>
    </lineage>
</organism>
<dbReference type="InterPro" id="IPR032549">
    <property type="entry name" value="DUF4939"/>
</dbReference>
<gene>
    <name evidence="2" type="ORF">P4O66_002815</name>
</gene>